<evidence type="ECO:0000256" key="1">
    <source>
        <dbReference type="ARBA" id="ARBA00001971"/>
    </source>
</evidence>
<dbReference type="OrthoDB" id="2789670at2759"/>
<dbReference type="GO" id="GO:0005506">
    <property type="term" value="F:iron ion binding"/>
    <property type="evidence" value="ECO:0007669"/>
    <property type="project" value="InterPro"/>
</dbReference>
<evidence type="ECO:0000256" key="2">
    <source>
        <dbReference type="ARBA" id="ARBA00010617"/>
    </source>
</evidence>
<evidence type="ECO:0000256" key="9">
    <source>
        <dbReference type="RuleBase" id="RU000461"/>
    </source>
</evidence>
<proteinExistence type="inferred from homology"/>
<dbReference type="Gene3D" id="1.10.630.10">
    <property type="entry name" value="Cytochrome P450"/>
    <property type="match status" value="1"/>
</dbReference>
<dbReference type="STRING" id="3885.V7C765"/>
<dbReference type="InterPro" id="IPR001128">
    <property type="entry name" value="Cyt_P450"/>
</dbReference>
<keyword evidence="5 9" id="KW-0560">Oxidoreductase</keyword>
<gene>
    <name evidence="10" type="ORF">PHAVU_003G085400g</name>
</gene>
<keyword evidence="4 8" id="KW-0479">Metal-binding</keyword>
<evidence type="ECO:0000256" key="5">
    <source>
        <dbReference type="ARBA" id="ARBA00023002"/>
    </source>
</evidence>
<sequence length="511" mass="57865">MDFQPSLLVFAPFLLLLFWFTRIYKNKITVKSVVHKLPPGPWKLPVIGNLHQLARADTLPHHTLQSLSHKYGPLMHLQLGEISAVIVSSPDMAKEIMKTHDLNFVQRPQLLCPKILAYGSTDIAFAPYGEYWRQMRKICTLELLSAKRVHSFSFIREEEVAKLIRSIQLCACAGSQVNVSENVFSFLSTLVSRTAFGKKSEKGNELLCLLKKGAELAGGFDLADLFPSLKAVHFLTRMKTKLENMHKELDKILESIISEHQSKHRNGDAEENLVDVLLRVQQSATLEVPLTINNIKAVIWDIFGAGTDTSATVLEWGMSELLKNPRVMKKAQVEIREAFRGKKRIGESEVYELSYLKLVIKETLRLHPPVPLLLPRECRDSCKIGGYDIPRKTKVIINAWALGRDPKHWYDAQKFIPERFDGTGFDFKGNNFEYIPFGAGRRICPGILLGLANVELPLAALLYHFDWKLPNGMKPQDLDMTEAFGATVGRKNNLYLIPTLYDYSLNHAITT</sequence>
<dbReference type="OMA" id="RAKEYHH"/>
<dbReference type="InterPro" id="IPR036396">
    <property type="entry name" value="Cyt_P450_sf"/>
</dbReference>
<dbReference type="PROSITE" id="PS00086">
    <property type="entry name" value="CYTOCHROME_P450"/>
    <property type="match status" value="1"/>
</dbReference>
<dbReference type="Proteomes" id="UP000000226">
    <property type="component" value="Chromosome 3"/>
</dbReference>
<dbReference type="eggNOG" id="KOG0156">
    <property type="taxonomic scope" value="Eukaryota"/>
</dbReference>
<reference evidence="11" key="1">
    <citation type="journal article" date="2014" name="Nat. Genet.">
        <title>A reference genome for common bean and genome-wide analysis of dual domestications.</title>
        <authorList>
            <person name="Schmutz J."/>
            <person name="McClean P.E."/>
            <person name="Mamidi S."/>
            <person name="Wu G.A."/>
            <person name="Cannon S.B."/>
            <person name="Grimwood J."/>
            <person name="Jenkins J."/>
            <person name="Shu S."/>
            <person name="Song Q."/>
            <person name="Chavarro C."/>
            <person name="Torres-Torres M."/>
            <person name="Geffroy V."/>
            <person name="Moghaddam S.M."/>
            <person name="Gao D."/>
            <person name="Abernathy B."/>
            <person name="Barry K."/>
            <person name="Blair M."/>
            <person name="Brick M.A."/>
            <person name="Chovatia M."/>
            <person name="Gepts P."/>
            <person name="Goodstein D.M."/>
            <person name="Gonzales M."/>
            <person name="Hellsten U."/>
            <person name="Hyten D.L."/>
            <person name="Jia G."/>
            <person name="Kelly J.D."/>
            <person name="Kudrna D."/>
            <person name="Lee R."/>
            <person name="Richard M.M."/>
            <person name="Miklas P.N."/>
            <person name="Osorno J.M."/>
            <person name="Rodrigues J."/>
            <person name="Thareau V."/>
            <person name="Urrea C.A."/>
            <person name="Wang M."/>
            <person name="Yu Y."/>
            <person name="Zhang M."/>
            <person name="Wing R.A."/>
            <person name="Cregan P.B."/>
            <person name="Rokhsar D.S."/>
            <person name="Jackson S.A."/>
        </authorList>
    </citation>
    <scope>NUCLEOTIDE SEQUENCE [LARGE SCALE GENOMIC DNA]</scope>
    <source>
        <strain evidence="11">cv. G19833</strain>
    </source>
</reference>
<protein>
    <submittedName>
        <fullName evidence="10">Uncharacterized protein</fullName>
    </submittedName>
</protein>
<dbReference type="PRINTS" id="PR00463">
    <property type="entry name" value="EP450I"/>
</dbReference>
<keyword evidence="11" id="KW-1185">Reference proteome</keyword>
<comment type="cofactor">
    <cofactor evidence="1 8">
        <name>heme</name>
        <dbReference type="ChEBI" id="CHEBI:30413"/>
    </cofactor>
</comment>
<dbReference type="InterPro" id="IPR002401">
    <property type="entry name" value="Cyt_P450_E_grp-I"/>
</dbReference>
<dbReference type="PANTHER" id="PTHR47953:SF16">
    <property type="entry name" value="CYTOCHROME P450 71D8"/>
    <property type="match status" value="1"/>
</dbReference>
<dbReference type="CDD" id="cd11072">
    <property type="entry name" value="CYP71-like"/>
    <property type="match status" value="1"/>
</dbReference>
<dbReference type="InterPro" id="IPR017972">
    <property type="entry name" value="Cyt_P450_CS"/>
</dbReference>
<evidence type="ECO:0000313" key="11">
    <source>
        <dbReference type="Proteomes" id="UP000000226"/>
    </source>
</evidence>
<dbReference type="FunFam" id="1.10.630.10:FF:000008">
    <property type="entry name" value="Cytochrome P450 71D8"/>
    <property type="match status" value="1"/>
</dbReference>
<dbReference type="SMR" id="V7C765"/>
<evidence type="ECO:0000256" key="6">
    <source>
        <dbReference type="ARBA" id="ARBA00023004"/>
    </source>
</evidence>
<dbReference type="SUPFAM" id="SSF48264">
    <property type="entry name" value="Cytochrome P450"/>
    <property type="match status" value="1"/>
</dbReference>
<keyword evidence="6 8" id="KW-0408">Iron</keyword>
<dbReference type="AlphaFoldDB" id="V7C765"/>
<evidence type="ECO:0000313" key="10">
    <source>
        <dbReference type="EMBL" id="ESW26027.1"/>
    </source>
</evidence>
<evidence type="ECO:0000256" key="7">
    <source>
        <dbReference type="ARBA" id="ARBA00023033"/>
    </source>
</evidence>
<dbReference type="GO" id="GO:0016705">
    <property type="term" value="F:oxidoreductase activity, acting on paired donors, with incorporation or reduction of molecular oxygen"/>
    <property type="evidence" value="ECO:0007669"/>
    <property type="project" value="InterPro"/>
</dbReference>
<dbReference type="EMBL" id="CM002290">
    <property type="protein sequence ID" value="ESW26027.1"/>
    <property type="molecule type" value="Genomic_DNA"/>
</dbReference>
<organism evidence="10 11">
    <name type="scientific">Phaseolus vulgaris</name>
    <name type="common">Kidney bean</name>
    <name type="synonym">French bean</name>
    <dbReference type="NCBI Taxonomy" id="3885"/>
    <lineage>
        <taxon>Eukaryota</taxon>
        <taxon>Viridiplantae</taxon>
        <taxon>Streptophyta</taxon>
        <taxon>Embryophyta</taxon>
        <taxon>Tracheophyta</taxon>
        <taxon>Spermatophyta</taxon>
        <taxon>Magnoliopsida</taxon>
        <taxon>eudicotyledons</taxon>
        <taxon>Gunneridae</taxon>
        <taxon>Pentapetalae</taxon>
        <taxon>rosids</taxon>
        <taxon>fabids</taxon>
        <taxon>Fabales</taxon>
        <taxon>Fabaceae</taxon>
        <taxon>Papilionoideae</taxon>
        <taxon>50 kb inversion clade</taxon>
        <taxon>NPAAA clade</taxon>
        <taxon>indigoferoid/millettioid clade</taxon>
        <taxon>Phaseoleae</taxon>
        <taxon>Phaseolus</taxon>
    </lineage>
</organism>
<dbReference type="GO" id="GO:0020037">
    <property type="term" value="F:heme binding"/>
    <property type="evidence" value="ECO:0007669"/>
    <property type="project" value="InterPro"/>
</dbReference>
<keyword evidence="7 9" id="KW-0503">Monooxygenase</keyword>
<keyword evidence="3 8" id="KW-0349">Heme</keyword>
<dbReference type="InterPro" id="IPR052306">
    <property type="entry name" value="CYP450_71D"/>
</dbReference>
<name>V7C765_PHAVU</name>
<dbReference type="PANTHER" id="PTHR47953">
    <property type="entry name" value="OS08G0105600 PROTEIN"/>
    <property type="match status" value="1"/>
</dbReference>
<dbReference type="Gramene" id="ESW26027">
    <property type="protein sequence ID" value="ESW26027"/>
    <property type="gene ID" value="PHAVU_003G085400g"/>
</dbReference>
<evidence type="ECO:0000256" key="3">
    <source>
        <dbReference type="ARBA" id="ARBA00022617"/>
    </source>
</evidence>
<evidence type="ECO:0000256" key="4">
    <source>
        <dbReference type="ARBA" id="ARBA00022723"/>
    </source>
</evidence>
<feature type="binding site" description="axial binding residue" evidence="8">
    <location>
        <position position="444"/>
    </location>
    <ligand>
        <name>heme</name>
        <dbReference type="ChEBI" id="CHEBI:30413"/>
    </ligand>
    <ligandPart>
        <name>Fe</name>
        <dbReference type="ChEBI" id="CHEBI:18248"/>
    </ligandPart>
</feature>
<dbReference type="PhylomeDB" id="V7C765"/>
<comment type="similarity">
    <text evidence="2 9">Belongs to the cytochrome P450 family.</text>
</comment>
<evidence type="ECO:0000256" key="8">
    <source>
        <dbReference type="PIRSR" id="PIRSR602401-1"/>
    </source>
</evidence>
<dbReference type="GO" id="GO:0004497">
    <property type="term" value="F:monooxygenase activity"/>
    <property type="evidence" value="ECO:0007669"/>
    <property type="project" value="UniProtKB-KW"/>
</dbReference>
<dbReference type="PRINTS" id="PR00385">
    <property type="entry name" value="P450"/>
</dbReference>
<accession>V7C765</accession>
<dbReference type="Pfam" id="PF00067">
    <property type="entry name" value="p450"/>
    <property type="match status" value="1"/>
</dbReference>